<name>A0A4R6SDV2_LABRH</name>
<feature type="transmembrane region" description="Helical" evidence="8">
    <location>
        <begin position="45"/>
        <end position="64"/>
    </location>
</feature>
<gene>
    <name evidence="10" type="ORF">EV186_103851</name>
</gene>
<keyword evidence="3" id="KW-0813">Transport</keyword>
<feature type="transmembrane region" description="Helical" evidence="8">
    <location>
        <begin position="342"/>
        <end position="362"/>
    </location>
</feature>
<accession>A0A4R6SDV2</accession>
<keyword evidence="6 8" id="KW-1133">Transmembrane helix</keyword>
<dbReference type="Pfam" id="PF07690">
    <property type="entry name" value="MFS_1"/>
    <property type="match status" value="1"/>
</dbReference>
<dbReference type="CDD" id="cd17320">
    <property type="entry name" value="MFS_MdfA_MDR_like"/>
    <property type="match status" value="1"/>
</dbReference>
<keyword evidence="4" id="KW-1003">Cell membrane</keyword>
<dbReference type="Proteomes" id="UP000295444">
    <property type="component" value="Unassembled WGS sequence"/>
</dbReference>
<keyword evidence="11" id="KW-1185">Reference proteome</keyword>
<evidence type="ECO:0000256" key="4">
    <source>
        <dbReference type="ARBA" id="ARBA00022475"/>
    </source>
</evidence>
<dbReference type="InterPro" id="IPR020846">
    <property type="entry name" value="MFS_dom"/>
</dbReference>
<evidence type="ECO:0000256" key="6">
    <source>
        <dbReference type="ARBA" id="ARBA00022989"/>
    </source>
</evidence>
<dbReference type="Gene3D" id="1.20.1720.10">
    <property type="entry name" value="Multidrug resistance protein D"/>
    <property type="match status" value="1"/>
</dbReference>
<dbReference type="EMBL" id="SNXZ01000003">
    <property type="protein sequence ID" value="TDP97874.1"/>
    <property type="molecule type" value="Genomic_DNA"/>
</dbReference>
<comment type="similarity">
    <text evidence="2">Belongs to the major facilitator superfamily. Bcr/CmlA family.</text>
</comment>
<protein>
    <submittedName>
        <fullName evidence="10">DHA1 family bicyclomycin/chloramphenicol resistance-like MFS transporter</fullName>
    </submittedName>
</protein>
<dbReference type="SUPFAM" id="SSF103473">
    <property type="entry name" value="MFS general substrate transporter"/>
    <property type="match status" value="1"/>
</dbReference>
<feature type="transmembrane region" description="Helical" evidence="8">
    <location>
        <begin position="368"/>
        <end position="386"/>
    </location>
</feature>
<dbReference type="AlphaFoldDB" id="A0A4R6SDV2"/>
<dbReference type="GO" id="GO:0005886">
    <property type="term" value="C:plasma membrane"/>
    <property type="evidence" value="ECO:0007669"/>
    <property type="project" value="UniProtKB-SubCell"/>
</dbReference>
<dbReference type="InterPro" id="IPR036259">
    <property type="entry name" value="MFS_trans_sf"/>
</dbReference>
<dbReference type="PANTHER" id="PTHR23502:SF132">
    <property type="entry name" value="POLYAMINE TRANSPORTER 2-RELATED"/>
    <property type="match status" value="1"/>
</dbReference>
<dbReference type="PROSITE" id="PS50850">
    <property type="entry name" value="MFS"/>
    <property type="match status" value="1"/>
</dbReference>
<dbReference type="NCBIfam" id="TIGR00710">
    <property type="entry name" value="efflux_Bcr_CflA"/>
    <property type="match status" value="1"/>
</dbReference>
<sequence length="405" mass="41806">MSRGRTLRFALILGGLSAFGPLSIDMYLPAFPSMAHEFQTGQSQVQLTLTAFMIGISTGQVIAGSLSDALGRRRPLLVGLVLYTVCSVACAFAPTIYALAGLRLLQGFGAAAGVVIARAAVRDLYSGIELARFFSLLMLVNGLGPVLAPLIGGQLMRFTTWVGVFVVLTGCGLVLLLASAFGLPETLPDRLRGPVRLGYTVRVFGRLLVDKSFVGYALSAGLLFGAMFGYIAGSSFVLQGLFGLSPQAYSLVFGVNSVGIVAMGQANRLLLRRFDPRAILGATLVVAAVGGLGVFVAVVAHLGLFGLLVPLFVTVASIGLVFPNSTALALAEHPDTAGSASALLGLLQFLIGGLVAPLVGIGGSALPMGLAIGALPLAAVLVFRFLTRPVETAPQTSEDSSAPVN</sequence>
<dbReference type="InterPro" id="IPR004812">
    <property type="entry name" value="Efflux_drug-R_Bcr/CmlA"/>
</dbReference>
<feature type="transmembrane region" description="Helical" evidence="8">
    <location>
        <begin position="213"/>
        <end position="242"/>
    </location>
</feature>
<organism evidence="10 11">
    <name type="scientific">Labedaea rhizosphaerae</name>
    <dbReference type="NCBI Taxonomy" id="598644"/>
    <lineage>
        <taxon>Bacteria</taxon>
        <taxon>Bacillati</taxon>
        <taxon>Actinomycetota</taxon>
        <taxon>Actinomycetes</taxon>
        <taxon>Pseudonocardiales</taxon>
        <taxon>Pseudonocardiaceae</taxon>
        <taxon>Labedaea</taxon>
    </lineage>
</organism>
<feature type="transmembrane region" description="Helical" evidence="8">
    <location>
        <begin position="278"/>
        <end position="302"/>
    </location>
</feature>
<dbReference type="GO" id="GO:1990961">
    <property type="term" value="P:xenobiotic detoxification by transmembrane export across the plasma membrane"/>
    <property type="evidence" value="ECO:0007669"/>
    <property type="project" value="InterPro"/>
</dbReference>
<evidence type="ECO:0000256" key="7">
    <source>
        <dbReference type="ARBA" id="ARBA00023136"/>
    </source>
</evidence>
<feature type="transmembrane region" description="Helical" evidence="8">
    <location>
        <begin position="133"/>
        <end position="152"/>
    </location>
</feature>
<evidence type="ECO:0000256" key="3">
    <source>
        <dbReference type="ARBA" id="ARBA00022448"/>
    </source>
</evidence>
<feature type="transmembrane region" description="Helical" evidence="8">
    <location>
        <begin position="308"/>
        <end position="330"/>
    </location>
</feature>
<evidence type="ECO:0000259" key="9">
    <source>
        <dbReference type="PROSITE" id="PS50850"/>
    </source>
</evidence>
<evidence type="ECO:0000256" key="5">
    <source>
        <dbReference type="ARBA" id="ARBA00022692"/>
    </source>
</evidence>
<dbReference type="OrthoDB" id="9814303at2"/>
<keyword evidence="5 8" id="KW-0812">Transmembrane</keyword>
<comment type="subcellular location">
    <subcellularLocation>
        <location evidence="1">Cell membrane</location>
        <topology evidence="1">Multi-pass membrane protein</topology>
    </subcellularLocation>
</comment>
<dbReference type="PANTHER" id="PTHR23502">
    <property type="entry name" value="MAJOR FACILITATOR SUPERFAMILY"/>
    <property type="match status" value="1"/>
</dbReference>
<dbReference type="FunFam" id="1.20.1720.10:FF:000005">
    <property type="entry name" value="Bcr/CflA family efflux transporter"/>
    <property type="match status" value="1"/>
</dbReference>
<feature type="transmembrane region" description="Helical" evidence="8">
    <location>
        <begin position="158"/>
        <end position="183"/>
    </location>
</feature>
<dbReference type="GO" id="GO:0042910">
    <property type="term" value="F:xenobiotic transmembrane transporter activity"/>
    <property type="evidence" value="ECO:0007669"/>
    <property type="project" value="InterPro"/>
</dbReference>
<proteinExistence type="inferred from homology"/>
<comment type="caution">
    <text evidence="10">The sequence shown here is derived from an EMBL/GenBank/DDBJ whole genome shotgun (WGS) entry which is preliminary data.</text>
</comment>
<feature type="transmembrane region" description="Helical" evidence="8">
    <location>
        <begin position="104"/>
        <end position="121"/>
    </location>
</feature>
<dbReference type="RefSeq" id="WP_133851014.1">
    <property type="nucleotide sequence ID" value="NZ_SNXZ01000003.1"/>
</dbReference>
<reference evidence="10 11" key="1">
    <citation type="submission" date="2019-03" db="EMBL/GenBank/DDBJ databases">
        <title>Genomic Encyclopedia of Type Strains, Phase IV (KMG-IV): sequencing the most valuable type-strain genomes for metagenomic binning, comparative biology and taxonomic classification.</title>
        <authorList>
            <person name="Goeker M."/>
        </authorList>
    </citation>
    <scope>NUCLEOTIDE SEQUENCE [LARGE SCALE GENOMIC DNA]</scope>
    <source>
        <strain evidence="10 11">DSM 45361</strain>
    </source>
</reference>
<dbReference type="InterPro" id="IPR011701">
    <property type="entry name" value="MFS"/>
</dbReference>
<feature type="domain" description="Major facilitator superfamily (MFS) profile" evidence="9">
    <location>
        <begin position="6"/>
        <end position="391"/>
    </location>
</feature>
<evidence type="ECO:0000256" key="8">
    <source>
        <dbReference type="SAM" id="Phobius"/>
    </source>
</evidence>
<evidence type="ECO:0000313" key="10">
    <source>
        <dbReference type="EMBL" id="TDP97874.1"/>
    </source>
</evidence>
<evidence type="ECO:0000313" key="11">
    <source>
        <dbReference type="Proteomes" id="UP000295444"/>
    </source>
</evidence>
<evidence type="ECO:0000256" key="1">
    <source>
        <dbReference type="ARBA" id="ARBA00004651"/>
    </source>
</evidence>
<keyword evidence="7 8" id="KW-0472">Membrane</keyword>
<feature type="transmembrane region" description="Helical" evidence="8">
    <location>
        <begin position="248"/>
        <end position="266"/>
    </location>
</feature>
<evidence type="ECO:0000256" key="2">
    <source>
        <dbReference type="ARBA" id="ARBA00006236"/>
    </source>
</evidence>
<feature type="transmembrane region" description="Helical" evidence="8">
    <location>
        <begin position="76"/>
        <end position="98"/>
    </location>
</feature>